<evidence type="ECO:0000313" key="3">
    <source>
        <dbReference type="Proteomes" id="UP000242519"/>
    </source>
</evidence>
<feature type="domain" description="Reverse transcriptase Ty1/copia-type" evidence="1">
    <location>
        <begin position="1"/>
        <end position="166"/>
    </location>
</feature>
<dbReference type="OrthoDB" id="3562068at2759"/>
<evidence type="ECO:0000313" key="2">
    <source>
        <dbReference type="EMBL" id="OWO99954.1"/>
    </source>
</evidence>
<dbReference type="Proteomes" id="UP000242519">
    <property type="component" value="Unassembled WGS sequence"/>
</dbReference>
<dbReference type="GO" id="GO:0003964">
    <property type="term" value="F:RNA-directed DNA polymerase activity"/>
    <property type="evidence" value="ECO:0007669"/>
    <property type="project" value="UniProtKB-KW"/>
</dbReference>
<dbReference type="Pfam" id="PF07727">
    <property type="entry name" value="RVT_2"/>
    <property type="match status" value="1"/>
</dbReference>
<dbReference type="InterPro" id="IPR013103">
    <property type="entry name" value="RVT_2"/>
</dbReference>
<name>A0A218YY51_9HELO</name>
<accession>A0A218YY51</accession>
<dbReference type="STRING" id="503106.A0A218YY51"/>
<keyword evidence="2" id="KW-0695">RNA-directed DNA polymerase</keyword>
<dbReference type="EMBL" id="MZNU01000340">
    <property type="protein sequence ID" value="OWO99954.1"/>
    <property type="molecule type" value="Genomic_DNA"/>
</dbReference>
<keyword evidence="2" id="KW-0548">Nucleotidyltransferase</keyword>
<gene>
    <name evidence="2" type="ORF">B2J93_1439</name>
</gene>
<dbReference type="PANTHER" id="PTHR11439">
    <property type="entry name" value="GAG-POL-RELATED RETROTRANSPOSON"/>
    <property type="match status" value="1"/>
</dbReference>
<dbReference type="InterPro" id="IPR043502">
    <property type="entry name" value="DNA/RNA_pol_sf"/>
</dbReference>
<evidence type="ECO:0000259" key="1">
    <source>
        <dbReference type="Pfam" id="PF07727"/>
    </source>
</evidence>
<dbReference type="CDD" id="cd09272">
    <property type="entry name" value="RNase_HI_RT_Ty1"/>
    <property type="match status" value="1"/>
</dbReference>
<protein>
    <submittedName>
        <fullName evidence="2">Reverse transcriptase family protein</fullName>
    </submittedName>
</protein>
<keyword evidence="3" id="KW-1185">Reference proteome</keyword>
<dbReference type="SUPFAM" id="SSF56672">
    <property type="entry name" value="DNA/RNA polymerases"/>
    <property type="match status" value="1"/>
</dbReference>
<dbReference type="InParanoid" id="A0A218YY51"/>
<comment type="caution">
    <text evidence="2">The sequence shown here is derived from an EMBL/GenBank/DDBJ whole genome shotgun (WGS) entry which is preliminary data.</text>
</comment>
<keyword evidence="2" id="KW-0808">Transferase</keyword>
<sequence>MALAAYFDMEVKQFDVVNAFVNAPRDPRSAPVTCFLPDGFKRPSMVVELDRALYGLKDSPALWYRNFAGTLKGLQLKPLGEEPYIFTTKDRIVFVAFYVDDIQVLYKASNLNRATHLIKDLKRAYELTIIGDISWFLRVRIIRDRKAKRISLVHDTYIKKIAQKFGADIRRVPSTPLPKKEFVKNLGQASPEKVKEYQEKIGSILYTAIIIRPDVAFAASQLSFFLTNPSSEHLAAADWTLRYLYGTRFLRIAYSFEAREHQLVASSDASFGDNRKTRRSSQGYVFFLFRGPIIWKANRQATVTLSSTKAELYSMVSTAKEMIAIKRLFKEIRIDSLFKWNIYCNNQQTIRLIVTENEKIKTSLRHIEISNI</sequence>
<proteinExistence type="predicted"/>
<dbReference type="AlphaFoldDB" id="A0A218YY51"/>
<reference evidence="2 3" key="1">
    <citation type="submission" date="2017-04" db="EMBL/GenBank/DDBJ databases">
        <title>Draft genome sequence of Marssonina coronaria NL1: causal agent of apple blotch.</title>
        <authorList>
            <person name="Cheng Q."/>
        </authorList>
    </citation>
    <scope>NUCLEOTIDE SEQUENCE [LARGE SCALE GENOMIC DNA]</scope>
    <source>
        <strain evidence="2 3">NL1</strain>
    </source>
</reference>
<organism evidence="2 3">
    <name type="scientific">Diplocarpon coronariae</name>
    <dbReference type="NCBI Taxonomy" id="2795749"/>
    <lineage>
        <taxon>Eukaryota</taxon>
        <taxon>Fungi</taxon>
        <taxon>Dikarya</taxon>
        <taxon>Ascomycota</taxon>
        <taxon>Pezizomycotina</taxon>
        <taxon>Leotiomycetes</taxon>
        <taxon>Helotiales</taxon>
        <taxon>Drepanopezizaceae</taxon>
        <taxon>Diplocarpon</taxon>
    </lineage>
</organism>